<name>A0A1H0LUR8_9BACT</name>
<dbReference type="SUPFAM" id="SSF56801">
    <property type="entry name" value="Acetyl-CoA synthetase-like"/>
    <property type="match status" value="1"/>
</dbReference>
<feature type="transmembrane region" description="Helical" evidence="1">
    <location>
        <begin position="90"/>
        <end position="113"/>
    </location>
</feature>
<keyword evidence="1" id="KW-0812">Transmembrane</keyword>
<evidence type="ECO:0000313" key="3">
    <source>
        <dbReference type="Proteomes" id="UP000199073"/>
    </source>
</evidence>
<dbReference type="InterPro" id="IPR045851">
    <property type="entry name" value="AMP-bd_C_sf"/>
</dbReference>
<dbReference type="Gene3D" id="3.30.300.30">
    <property type="match status" value="1"/>
</dbReference>
<evidence type="ECO:0000313" key="2">
    <source>
        <dbReference type="EMBL" id="SDO71958.1"/>
    </source>
</evidence>
<proteinExistence type="predicted"/>
<keyword evidence="1" id="KW-1133">Transmembrane helix</keyword>
<protein>
    <recommendedName>
        <fullName evidence="4">AMP-binding enzyme C-terminal domain-containing protein</fullName>
    </recommendedName>
</protein>
<evidence type="ECO:0000256" key="1">
    <source>
        <dbReference type="SAM" id="Phobius"/>
    </source>
</evidence>
<reference evidence="2 3" key="1">
    <citation type="submission" date="2016-10" db="EMBL/GenBank/DDBJ databases">
        <authorList>
            <person name="de Groot N.N."/>
        </authorList>
    </citation>
    <scope>NUCLEOTIDE SEQUENCE [LARGE SCALE GENOMIC DNA]</scope>
    <source>
        <strain evidence="2 3">DSM 12130</strain>
    </source>
</reference>
<sequence>MAFVIVKDDLKGSVAEGEIRDFIGQFVNNGTIPKYGVPERIMLVDAISKTSVGKINKRVLRKLPPIMFKTPSTIPASLLFSASKRVERDFLLCSLSIGCCSIICFPFVTLFLAPC</sequence>
<gene>
    <name evidence="2" type="ORF">SAMN05660330_00865</name>
</gene>
<accession>A0A1H0LUR8</accession>
<dbReference type="EMBL" id="FNJI01000005">
    <property type="protein sequence ID" value="SDO71958.1"/>
    <property type="molecule type" value="Genomic_DNA"/>
</dbReference>
<keyword evidence="3" id="KW-1185">Reference proteome</keyword>
<keyword evidence="1" id="KW-0472">Membrane</keyword>
<organism evidence="2 3">
    <name type="scientific">Desulforhopalus singaporensis</name>
    <dbReference type="NCBI Taxonomy" id="91360"/>
    <lineage>
        <taxon>Bacteria</taxon>
        <taxon>Pseudomonadati</taxon>
        <taxon>Thermodesulfobacteriota</taxon>
        <taxon>Desulfobulbia</taxon>
        <taxon>Desulfobulbales</taxon>
        <taxon>Desulfocapsaceae</taxon>
        <taxon>Desulforhopalus</taxon>
    </lineage>
</organism>
<evidence type="ECO:0008006" key="4">
    <source>
        <dbReference type="Google" id="ProtNLM"/>
    </source>
</evidence>
<dbReference type="AlphaFoldDB" id="A0A1H0LUR8"/>
<dbReference type="Proteomes" id="UP000199073">
    <property type="component" value="Unassembled WGS sequence"/>
</dbReference>
<dbReference type="STRING" id="91360.SAMN05660330_00865"/>